<gene>
    <name evidence="2" type="ORF">LY79DRAFT_291951</name>
</gene>
<dbReference type="GeneID" id="85436454"/>
<name>A0AAD8PUG1_9PEZI</name>
<reference evidence="2" key="1">
    <citation type="submission" date="2021-06" db="EMBL/GenBank/DDBJ databases">
        <title>Comparative genomics, transcriptomics and evolutionary studies reveal genomic signatures of adaptation to plant cell wall in hemibiotrophic fungi.</title>
        <authorList>
            <consortium name="DOE Joint Genome Institute"/>
            <person name="Baroncelli R."/>
            <person name="Diaz J.F."/>
            <person name="Benocci T."/>
            <person name="Peng M."/>
            <person name="Battaglia E."/>
            <person name="Haridas S."/>
            <person name="Andreopoulos W."/>
            <person name="Labutti K."/>
            <person name="Pangilinan J."/>
            <person name="Floch G.L."/>
            <person name="Makela M.R."/>
            <person name="Henrissat B."/>
            <person name="Grigoriev I.V."/>
            <person name="Crouch J.A."/>
            <person name="De Vries R.P."/>
            <person name="Sukno S.A."/>
            <person name="Thon M.R."/>
        </authorList>
    </citation>
    <scope>NUCLEOTIDE SEQUENCE</scope>
    <source>
        <strain evidence="2">CBS 125086</strain>
    </source>
</reference>
<proteinExistence type="predicted"/>
<feature type="region of interest" description="Disordered" evidence="1">
    <location>
        <begin position="35"/>
        <end position="81"/>
    </location>
</feature>
<evidence type="ECO:0000313" key="2">
    <source>
        <dbReference type="EMBL" id="KAK1584727.1"/>
    </source>
</evidence>
<dbReference type="Proteomes" id="UP001230504">
    <property type="component" value="Unassembled WGS sequence"/>
</dbReference>
<evidence type="ECO:0000313" key="3">
    <source>
        <dbReference type="Proteomes" id="UP001230504"/>
    </source>
</evidence>
<accession>A0AAD8PUG1</accession>
<organism evidence="2 3">
    <name type="scientific">Colletotrichum navitas</name>
    <dbReference type="NCBI Taxonomy" id="681940"/>
    <lineage>
        <taxon>Eukaryota</taxon>
        <taxon>Fungi</taxon>
        <taxon>Dikarya</taxon>
        <taxon>Ascomycota</taxon>
        <taxon>Pezizomycotina</taxon>
        <taxon>Sordariomycetes</taxon>
        <taxon>Hypocreomycetidae</taxon>
        <taxon>Glomerellales</taxon>
        <taxon>Glomerellaceae</taxon>
        <taxon>Colletotrichum</taxon>
        <taxon>Colletotrichum graminicola species complex</taxon>
    </lineage>
</organism>
<dbReference type="EMBL" id="JAHLJV010000051">
    <property type="protein sequence ID" value="KAK1584727.1"/>
    <property type="molecule type" value="Genomic_DNA"/>
</dbReference>
<keyword evidence="3" id="KW-1185">Reference proteome</keyword>
<protein>
    <submittedName>
        <fullName evidence="2">Uncharacterized protein</fullName>
    </submittedName>
</protein>
<evidence type="ECO:0000256" key="1">
    <source>
        <dbReference type="SAM" id="MobiDB-lite"/>
    </source>
</evidence>
<sequence>MLPLSFELYMSQEAVSFHRSAKVMDRCPSAAMLRTPFRASGGPEDSKTTGKKAGVQAGPEGTRASQTWHDTTRPRTRSNPRGAASIASYISSLCSVPMLKPPCARLVQQHDGSVALAGIMMCGLSTNPRLAAVQRIRSFQCQPVSPVNFWRMTAGKPIGDYGASIGRTTCVLFWLPGLTTTSSPIILRTGVYATLVTGCELRCKVVLRPLPSYRPSSKTTLRRQALRCCYWPQHTAHLPSDDMQRYAGLDRNRVGCIFESARRG</sequence>
<dbReference type="AlphaFoldDB" id="A0AAD8PUG1"/>
<comment type="caution">
    <text evidence="2">The sequence shown here is derived from an EMBL/GenBank/DDBJ whole genome shotgun (WGS) entry which is preliminary data.</text>
</comment>
<dbReference type="RefSeq" id="XP_060411789.1">
    <property type="nucleotide sequence ID" value="XM_060552214.1"/>
</dbReference>